<accession>A0AA36I3H9</accession>
<dbReference type="NCBIfam" id="TIGR04556">
    <property type="entry name" value="PKS_assoc"/>
    <property type="match status" value="1"/>
</dbReference>
<dbReference type="InterPro" id="IPR029058">
    <property type="entry name" value="AB_hydrolase_fold"/>
</dbReference>
<evidence type="ECO:0000313" key="2">
    <source>
        <dbReference type="EMBL" id="CAJ1380077.1"/>
    </source>
</evidence>
<dbReference type="Proteomes" id="UP001178507">
    <property type="component" value="Unassembled WGS sequence"/>
</dbReference>
<proteinExistence type="predicted"/>
<feature type="domain" description="Serine aminopeptidase S33" evidence="1">
    <location>
        <begin position="416"/>
        <end position="515"/>
    </location>
</feature>
<sequence length="656" mass="71782">MAFLVPGALVEVSGQVEEVDSGLQSRGVCSLQTFAQLQRCLPDGRWLALTQDGRFVRLDRDLTPCQSPPEFVLGPTSDAEVLAEALSSKLILEGYCVLEALDAKDQVERMLRAAEADLELSRVPLEFEPYYLGLESREKHGLIDFEDASDNLVRGFEDEDTRLTRLGDAISSKLKAQLGMRITGRTNLMVRQTFADAEEESCFKAGVPSSADRQQMMTLVKRRRLCMMHFLGPRTGTLRLIPKTGEEIRIEAAPGKLVLFTTERFRYSHTCEGATTTLQTWLLGQCPQYMMQSFGGDMTVLAPLAEKGLAPPKGENVMVTGIATCIGGDSKDHKCYWLMFNKAGTDTAVQTPISRWDINEYTADLPMQDAQAIGKSYTAHQAEAFDAEPSQRDRTGGRAKLGTLELNWELLGERPEVVITPRGQSDLRAAQSLGAALAGAGLGVLLWDRRGTGSSSVWASLTQPSLPEQEVEDLKSLLDSFSPQPCPVLLGLSSGGRLSALFGRKYPERTKGLCLLPTGDAKGIAQRLADAYYGDYVELAEQGGMEAVVNTAASHFNGLVSREALLRVDAAEFISAMNASRHFLGKSPGSPLLGLGLEELKELPKPTLILHHGLQDDHLHTLEDAQNLARHVQGQLVVEEDLDALHTKLAHFVMRC</sequence>
<dbReference type="InterPro" id="IPR022742">
    <property type="entry name" value="Hydrolase_4"/>
</dbReference>
<comment type="caution">
    <text evidence="2">The sequence shown here is derived from an EMBL/GenBank/DDBJ whole genome shotgun (WGS) entry which is preliminary data.</text>
</comment>
<name>A0AA36I3H9_9DINO</name>
<dbReference type="SUPFAM" id="SSF53474">
    <property type="entry name" value="alpha/beta-Hydrolases"/>
    <property type="match status" value="1"/>
</dbReference>
<evidence type="ECO:0000259" key="1">
    <source>
        <dbReference type="Pfam" id="PF12146"/>
    </source>
</evidence>
<keyword evidence="3" id="KW-1185">Reference proteome</keyword>
<gene>
    <name evidence="2" type="ORF">EVOR1521_LOCUS8126</name>
</gene>
<dbReference type="Gene3D" id="3.40.50.1820">
    <property type="entry name" value="alpha/beta hydrolase"/>
    <property type="match status" value="1"/>
</dbReference>
<dbReference type="EMBL" id="CAUJNA010000680">
    <property type="protein sequence ID" value="CAJ1380077.1"/>
    <property type="molecule type" value="Genomic_DNA"/>
</dbReference>
<organism evidence="2 3">
    <name type="scientific">Effrenium voratum</name>
    <dbReference type="NCBI Taxonomy" id="2562239"/>
    <lineage>
        <taxon>Eukaryota</taxon>
        <taxon>Sar</taxon>
        <taxon>Alveolata</taxon>
        <taxon>Dinophyceae</taxon>
        <taxon>Suessiales</taxon>
        <taxon>Symbiodiniaceae</taxon>
        <taxon>Effrenium</taxon>
    </lineage>
</organism>
<dbReference type="InterPro" id="IPR030834">
    <property type="entry name" value="PKS_assoc_dom"/>
</dbReference>
<evidence type="ECO:0000313" key="3">
    <source>
        <dbReference type="Proteomes" id="UP001178507"/>
    </source>
</evidence>
<protein>
    <recommendedName>
        <fullName evidence="1">Serine aminopeptidase S33 domain-containing protein</fullName>
    </recommendedName>
</protein>
<dbReference type="Pfam" id="PF12146">
    <property type="entry name" value="Hydrolase_4"/>
    <property type="match status" value="1"/>
</dbReference>
<reference evidence="2" key="1">
    <citation type="submission" date="2023-08" db="EMBL/GenBank/DDBJ databases">
        <authorList>
            <person name="Chen Y."/>
            <person name="Shah S."/>
            <person name="Dougan E. K."/>
            <person name="Thang M."/>
            <person name="Chan C."/>
        </authorList>
    </citation>
    <scope>NUCLEOTIDE SEQUENCE</scope>
</reference>
<dbReference type="AlphaFoldDB" id="A0AA36I3H9"/>